<dbReference type="EMBL" id="QFQS01000009">
    <property type="protein sequence ID" value="PZQ95176.1"/>
    <property type="molecule type" value="Genomic_DNA"/>
</dbReference>
<dbReference type="SUPFAM" id="SSF102405">
    <property type="entry name" value="MCP/YpsA-like"/>
    <property type="match status" value="1"/>
</dbReference>
<sequence length="170" mass="19033">MIVAASGHRPDKLGGYDQRTFNALADFALKWIDLQKPSGMIIGMALGWDTACAVACTRLCLPWVAAVPFEGQDSQWGDRARNDYEKLLLCASTVHVVCERDVFEEVGPAWCMQKRNEWMVDNSGGVLALWNGDRSGGTFNCLEYAKLGRRQIKNLWAEWDSYYEGGGYLV</sequence>
<dbReference type="InterPro" id="IPR010697">
    <property type="entry name" value="YspA"/>
</dbReference>
<dbReference type="AlphaFoldDB" id="A0A2W5RZ86"/>
<reference evidence="1 2" key="1">
    <citation type="submission" date="2017-08" db="EMBL/GenBank/DDBJ databases">
        <title>Infants hospitalized years apart are colonized by the same room-sourced microbial strains.</title>
        <authorList>
            <person name="Brooks B."/>
            <person name="Olm M.R."/>
            <person name="Firek B.A."/>
            <person name="Baker R."/>
            <person name="Thomas B.C."/>
            <person name="Morowitz M.J."/>
            <person name="Banfield J.F."/>
        </authorList>
    </citation>
    <scope>NUCLEOTIDE SEQUENCE [LARGE SCALE GENOMIC DNA]</scope>
    <source>
        <strain evidence="1">S2_003_000_R2_11</strain>
    </source>
</reference>
<dbReference type="PANTHER" id="PTHR38440">
    <property type="entry name" value="UPF0398 PROTEIN YPSA"/>
    <property type="match status" value="1"/>
</dbReference>
<dbReference type="PANTHER" id="PTHR38440:SF1">
    <property type="entry name" value="UPF0398 PROTEIN SPR0331"/>
    <property type="match status" value="1"/>
</dbReference>
<comment type="caution">
    <text evidence="1">The sequence shown here is derived from an EMBL/GenBank/DDBJ whole genome shotgun (WGS) entry which is preliminary data.</text>
</comment>
<gene>
    <name evidence="1" type="ORF">DI533_20205</name>
</gene>
<protein>
    <recommendedName>
        <fullName evidence="3">DUF1273 family protein</fullName>
    </recommendedName>
</protein>
<evidence type="ECO:0000313" key="1">
    <source>
        <dbReference type="EMBL" id="PZQ95176.1"/>
    </source>
</evidence>
<dbReference type="Gene3D" id="3.40.50.450">
    <property type="match status" value="1"/>
</dbReference>
<name>A0A2W5RZ86_CERSP</name>
<evidence type="ECO:0008006" key="3">
    <source>
        <dbReference type="Google" id="ProtNLM"/>
    </source>
</evidence>
<accession>A0A2W5RZ86</accession>
<evidence type="ECO:0000313" key="2">
    <source>
        <dbReference type="Proteomes" id="UP000248975"/>
    </source>
</evidence>
<organism evidence="1 2">
    <name type="scientific">Cereibacter sphaeroides</name>
    <name type="common">Rhodobacter sphaeroides</name>
    <dbReference type="NCBI Taxonomy" id="1063"/>
    <lineage>
        <taxon>Bacteria</taxon>
        <taxon>Pseudomonadati</taxon>
        <taxon>Pseudomonadota</taxon>
        <taxon>Alphaproteobacteria</taxon>
        <taxon>Rhodobacterales</taxon>
        <taxon>Paracoccaceae</taxon>
        <taxon>Cereibacter</taxon>
    </lineage>
</organism>
<proteinExistence type="predicted"/>
<dbReference type="Pfam" id="PF06908">
    <property type="entry name" value="YpsA"/>
    <property type="match status" value="1"/>
</dbReference>
<dbReference type="Proteomes" id="UP000248975">
    <property type="component" value="Unassembled WGS sequence"/>
</dbReference>